<keyword evidence="1" id="KW-0812">Transmembrane</keyword>
<keyword evidence="1" id="KW-0472">Membrane</keyword>
<dbReference type="AlphaFoldDB" id="A0A381V367"/>
<feature type="non-terminal residue" evidence="2">
    <location>
        <position position="56"/>
    </location>
</feature>
<evidence type="ECO:0000313" key="2">
    <source>
        <dbReference type="EMBL" id="SVA34391.1"/>
    </source>
</evidence>
<feature type="non-terminal residue" evidence="2">
    <location>
        <position position="1"/>
    </location>
</feature>
<proteinExistence type="predicted"/>
<reference evidence="2" key="1">
    <citation type="submission" date="2018-05" db="EMBL/GenBank/DDBJ databases">
        <authorList>
            <person name="Lanie J.A."/>
            <person name="Ng W.-L."/>
            <person name="Kazmierczak K.M."/>
            <person name="Andrzejewski T.M."/>
            <person name="Davidsen T.M."/>
            <person name="Wayne K.J."/>
            <person name="Tettelin H."/>
            <person name="Glass J.I."/>
            <person name="Rusch D."/>
            <person name="Podicherti R."/>
            <person name="Tsui H.-C.T."/>
            <person name="Winkler M.E."/>
        </authorList>
    </citation>
    <scope>NUCLEOTIDE SEQUENCE</scope>
</reference>
<gene>
    <name evidence="2" type="ORF">METZ01_LOCUS87245</name>
</gene>
<name>A0A381V367_9ZZZZ</name>
<sequence length="56" mass="6530">VESIFASGAVGAILVAIAAIFRERNVRRKHKTQRYQSDFQIGQRLRDELRAEMDRR</sequence>
<feature type="transmembrane region" description="Helical" evidence="1">
    <location>
        <begin position="6"/>
        <end position="21"/>
    </location>
</feature>
<protein>
    <submittedName>
        <fullName evidence="2">Uncharacterized protein</fullName>
    </submittedName>
</protein>
<evidence type="ECO:0000256" key="1">
    <source>
        <dbReference type="SAM" id="Phobius"/>
    </source>
</evidence>
<dbReference type="EMBL" id="UINC01007641">
    <property type="protein sequence ID" value="SVA34391.1"/>
    <property type="molecule type" value="Genomic_DNA"/>
</dbReference>
<organism evidence="2">
    <name type="scientific">marine metagenome</name>
    <dbReference type="NCBI Taxonomy" id="408172"/>
    <lineage>
        <taxon>unclassified sequences</taxon>
        <taxon>metagenomes</taxon>
        <taxon>ecological metagenomes</taxon>
    </lineage>
</organism>
<keyword evidence="1" id="KW-1133">Transmembrane helix</keyword>
<accession>A0A381V367</accession>